<comment type="caution">
    <text evidence="1">The sequence shown here is derived from an EMBL/GenBank/DDBJ whole genome shotgun (WGS) entry which is preliminary data.</text>
</comment>
<reference evidence="1 2" key="1">
    <citation type="journal article" date="2018" name="Mol. Plant">
        <title>The genome of Artemisia annua provides insight into the evolution of Asteraceae family and artemisinin biosynthesis.</title>
        <authorList>
            <person name="Shen Q."/>
            <person name="Zhang L."/>
            <person name="Liao Z."/>
            <person name="Wang S."/>
            <person name="Yan T."/>
            <person name="Shi P."/>
            <person name="Liu M."/>
            <person name="Fu X."/>
            <person name="Pan Q."/>
            <person name="Wang Y."/>
            <person name="Lv Z."/>
            <person name="Lu X."/>
            <person name="Zhang F."/>
            <person name="Jiang W."/>
            <person name="Ma Y."/>
            <person name="Chen M."/>
            <person name="Hao X."/>
            <person name="Li L."/>
            <person name="Tang Y."/>
            <person name="Lv G."/>
            <person name="Zhou Y."/>
            <person name="Sun X."/>
            <person name="Brodelius P.E."/>
            <person name="Rose J.K.C."/>
            <person name="Tang K."/>
        </authorList>
    </citation>
    <scope>NUCLEOTIDE SEQUENCE [LARGE SCALE GENOMIC DNA]</scope>
    <source>
        <strain evidence="2">cv. Huhao1</strain>
        <tissue evidence="1">Leaf</tissue>
    </source>
</reference>
<keyword evidence="2" id="KW-1185">Reference proteome</keyword>
<gene>
    <name evidence="1" type="ORF">CTI12_AA083140</name>
</gene>
<dbReference type="Proteomes" id="UP000245207">
    <property type="component" value="Unassembled WGS sequence"/>
</dbReference>
<dbReference type="AlphaFoldDB" id="A0A2U1PS30"/>
<organism evidence="1 2">
    <name type="scientific">Artemisia annua</name>
    <name type="common">Sweet wormwood</name>
    <dbReference type="NCBI Taxonomy" id="35608"/>
    <lineage>
        <taxon>Eukaryota</taxon>
        <taxon>Viridiplantae</taxon>
        <taxon>Streptophyta</taxon>
        <taxon>Embryophyta</taxon>
        <taxon>Tracheophyta</taxon>
        <taxon>Spermatophyta</taxon>
        <taxon>Magnoliopsida</taxon>
        <taxon>eudicotyledons</taxon>
        <taxon>Gunneridae</taxon>
        <taxon>Pentapetalae</taxon>
        <taxon>asterids</taxon>
        <taxon>campanulids</taxon>
        <taxon>Asterales</taxon>
        <taxon>Asteraceae</taxon>
        <taxon>Asteroideae</taxon>
        <taxon>Anthemideae</taxon>
        <taxon>Artemisiinae</taxon>
        <taxon>Artemisia</taxon>
    </lineage>
</organism>
<proteinExistence type="predicted"/>
<dbReference type="EMBL" id="PKPP01000803">
    <property type="protein sequence ID" value="PWA88554.1"/>
    <property type="molecule type" value="Genomic_DNA"/>
</dbReference>
<sequence length="106" mass="11639">MGESVIVTSLGCEGLKDDEFGLDLMEHEDDDVPLVEGVLKGIFGGDCELGTLVDGAVLTLISSFVRSMKICFLMVILGFFEMFVEEHCVKGMDEGEVRLKMVQLCK</sequence>
<evidence type="ECO:0000313" key="1">
    <source>
        <dbReference type="EMBL" id="PWA88554.1"/>
    </source>
</evidence>
<evidence type="ECO:0000313" key="2">
    <source>
        <dbReference type="Proteomes" id="UP000245207"/>
    </source>
</evidence>
<accession>A0A2U1PS30</accession>
<protein>
    <submittedName>
        <fullName evidence="1">Uncharacterized protein</fullName>
    </submittedName>
</protein>
<name>A0A2U1PS30_ARTAN</name>